<dbReference type="EMBL" id="ASHM01003609">
    <property type="protein sequence ID" value="PNY10131.1"/>
    <property type="molecule type" value="Genomic_DNA"/>
</dbReference>
<feature type="compositionally biased region" description="Basic residues" evidence="1">
    <location>
        <begin position="93"/>
        <end position="102"/>
    </location>
</feature>
<dbReference type="AlphaFoldDB" id="A0A2K3P4B5"/>
<dbReference type="Proteomes" id="UP000236291">
    <property type="component" value="Unassembled WGS sequence"/>
</dbReference>
<feature type="region of interest" description="Disordered" evidence="1">
    <location>
        <begin position="69"/>
        <end position="102"/>
    </location>
</feature>
<protein>
    <submittedName>
        <fullName evidence="2">Uncharacterized protein</fullName>
    </submittedName>
</protein>
<reference evidence="2 3" key="1">
    <citation type="journal article" date="2014" name="Am. J. Bot.">
        <title>Genome assembly and annotation for red clover (Trifolium pratense; Fabaceae).</title>
        <authorList>
            <person name="Istvanek J."/>
            <person name="Jaros M."/>
            <person name="Krenek A."/>
            <person name="Repkova J."/>
        </authorList>
    </citation>
    <scope>NUCLEOTIDE SEQUENCE [LARGE SCALE GENOMIC DNA]</scope>
    <source>
        <strain evidence="3">cv. Tatra</strain>
        <tissue evidence="2">Young leaves</tissue>
    </source>
</reference>
<evidence type="ECO:0000313" key="3">
    <source>
        <dbReference type="Proteomes" id="UP000236291"/>
    </source>
</evidence>
<sequence length="172" mass="19001">MTVRIVERVLGCVHDGGPRTCPARCPSVRAFKLGPEQEPPKLLCFDNLQPINSHCFSLLAFTNVSQATMDKRSSKSAVASGKKSQREKEVQRATHRSARLKNSKVSKVETIVLSSDSSDTEEIDADYAEFLKVYRSDDEYPRPSSPAEGSQVTVESKRKPSVSSDVKPSSER</sequence>
<name>A0A2K3P4B5_TRIPR</name>
<evidence type="ECO:0000313" key="2">
    <source>
        <dbReference type="EMBL" id="PNY10131.1"/>
    </source>
</evidence>
<feature type="compositionally biased region" description="Low complexity" evidence="1">
    <location>
        <begin position="161"/>
        <end position="172"/>
    </location>
</feature>
<comment type="caution">
    <text evidence="2">The sequence shown here is derived from an EMBL/GenBank/DDBJ whole genome shotgun (WGS) entry which is preliminary data.</text>
</comment>
<organism evidence="2 3">
    <name type="scientific">Trifolium pratense</name>
    <name type="common">Red clover</name>
    <dbReference type="NCBI Taxonomy" id="57577"/>
    <lineage>
        <taxon>Eukaryota</taxon>
        <taxon>Viridiplantae</taxon>
        <taxon>Streptophyta</taxon>
        <taxon>Embryophyta</taxon>
        <taxon>Tracheophyta</taxon>
        <taxon>Spermatophyta</taxon>
        <taxon>Magnoliopsida</taxon>
        <taxon>eudicotyledons</taxon>
        <taxon>Gunneridae</taxon>
        <taxon>Pentapetalae</taxon>
        <taxon>rosids</taxon>
        <taxon>fabids</taxon>
        <taxon>Fabales</taxon>
        <taxon>Fabaceae</taxon>
        <taxon>Papilionoideae</taxon>
        <taxon>50 kb inversion clade</taxon>
        <taxon>NPAAA clade</taxon>
        <taxon>Hologalegina</taxon>
        <taxon>IRL clade</taxon>
        <taxon>Trifolieae</taxon>
        <taxon>Trifolium</taxon>
    </lineage>
</organism>
<feature type="region of interest" description="Disordered" evidence="1">
    <location>
        <begin position="135"/>
        <end position="172"/>
    </location>
</feature>
<gene>
    <name evidence="2" type="ORF">L195_g006700</name>
</gene>
<reference evidence="2 3" key="2">
    <citation type="journal article" date="2017" name="Front. Plant Sci.">
        <title>Gene Classification and Mining of Molecular Markers Useful in Red Clover (Trifolium pratense) Breeding.</title>
        <authorList>
            <person name="Istvanek J."/>
            <person name="Dluhosova J."/>
            <person name="Dluhos P."/>
            <person name="Patkova L."/>
            <person name="Nedelnik J."/>
            <person name="Repkova J."/>
        </authorList>
    </citation>
    <scope>NUCLEOTIDE SEQUENCE [LARGE SCALE GENOMIC DNA]</scope>
    <source>
        <strain evidence="3">cv. Tatra</strain>
        <tissue evidence="2">Young leaves</tissue>
    </source>
</reference>
<evidence type="ECO:0000256" key="1">
    <source>
        <dbReference type="SAM" id="MobiDB-lite"/>
    </source>
</evidence>
<accession>A0A2K3P4B5</accession>
<proteinExistence type="predicted"/>